<accession>A0A1I7SV56</accession>
<organism evidence="4 6">
    <name type="scientific">Bursaphelenchus xylophilus</name>
    <name type="common">Pinewood nematode worm</name>
    <name type="synonym">Aphelenchoides xylophilus</name>
    <dbReference type="NCBI Taxonomy" id="6326"/>
    <lineage>
        <taxon>Eukaryota</taxon>
        <taxon>Metazoa</taxon>
        <taxon>Ecdysozoa</taxon>
        <taxon>Nematoda</taxon>
        <taxon>Chromadorea</taxon>
        <taxon>Rhabditida</taxon>
        <taxon>Tylenchina</taxon>
        <taxon>Tylenchomorpha</taxon>
        <taxon>Aphelenchoidea</taxon>
        <taxon>Aphelenchoididae</taxon>
        <taxon>Bursaphelenchus</taxon>
    </lineage>
</organism>
<dbReference type="EMBL" id="CAJFDI010000002">
    <property type="protein sequence ID" value="CAD5217388.1"/>
    <property type="molecule type" value="Genomic_DNA"/>
</dbReference>
<dbReference type="GO" id="GO:0005576">
    <property type="term" value="C:extracellular region"/>
    <property type="evidence" value="ECO:0007669"/>
    <property type="project" value="UniProtKB-SubCell"/>
</dbReference>
<name>A0A1I7SV56_BURXY</name>
<dbReference type="PROSITE" id="PS00118">
    <property type="entry name" value="PA2_HIS"/>
    <property type="match status" value="1"/>
</dbReference>
<evidence type="ECO:0000313" key="5">
    <source>
        <dbReference type="Proteomes" id="UP000659654"/>
    </source>
</evidence>
<comment type="subcellular location">
    <subcellularLocation>
        <location evidence="1">Secreted</location>
    </subcellularLocation>
</comment>
<dbReference type="InterPro" id="IPR036444">
    <property type="entry name" value="PLipase_A2_dom_sf"/>
</dbReference>
<keyword evidence="5" id="KW-1185">Reference proteome</keyword>
<dbReference type="Proteomes" id="UP000095284">
    <property type="component" value="Unplaced"/>
</dbReference>
<evidence type="ECO:0000256" key="1">
    <source>
        <dbReference type="ARBA" id="ARBA00004613"/>
    </source>
</evidence>
<sequence length="128" mass="14750">MAQNALINTAAALLDDYHCGTSKFTKVLSYIASSMCERDKLNSCCLAHDRCYDRHYYENDDSSMTQCDYEFRSCIRKSYRQSEFLCNKILGITHGSFVVWVGSAYRSLFGVNQPEDHGHGRYRRHLAN</sequence>
<dbReference type="Proteomes" id="UP000582659">
    <property type="component" value="Unassembled WGS sequence"/>
</dbReference>
<dbReference type="GO" id="GO:0006644">
    <property type="term" value="P:phospholipid metabolic process"/>
    <property type="evidence" value="ECO:0007669"/>
    <property type="project" value="InterPro"/>
</dbReference>
<dbReference type="SUPFAM" id="SSF48619">
    <property type="entry name" value="Phospholipase A2, PLA2"/>
    <property type="match status" value="1"/>
</dbReference>
<dbReference type="EMBL" id="CAJFCV020000002">
    <property type="protein sequence ID" value="CAG9100926.1"/>
    <property type="molecule type" value="Genomic_DNA"/>
</dbReference>
<dbReference type="PANTHER" id="PTHR34228:SF5">
    <property type="entry name" value="PHOSPHOLIPASE A(2)-RELATED"/>
    <property type="match status" value="1"/>
</dbReference>
<dbReference type="InterPro" id="IPR053322">
    <property type="entry name" value="PLA2-like"/>
</dbReference>
<reference evidence="3" key="2">
    <citation type="submission" date="2020-09" db="EMBL/GenBank/DDBJ databases">
        <authorList>
            <person name="Kikuchi T."/>
        </authorList>
    </citation>
    <scope>NUCLEOTIDE SEQUENCE</scope>
    <source>
        <strain evidence="3">Ka4C1</strain>
    </source>
</reference>
<keyword evidence="2" id="KW-0964">Secreted</keyword>
<reference evidence="6" key="1">
    <citation type="submission" date="2016-11" db="UniProtKB">
        <authorList>
            <consortium name="WormBaseParasite"/>
        </authorList>
    </citation>
    <scope>IDENTIFICATION</scope>
</reference>
<dbReference type="GO" id="GO:0004623">
    <property type="term" value="F:phospholipase A2 activity"/>
    <property type="evidence" value="ECO:0007669"/>
    <property type="project" value="InterPro"/>
</dbReference>
<dbReference type="AlphaFoldDB" id="A0A1I7SV56"/>
<dbReference type="OrthoDB" id="5871873at2759"/>
<evidence type="ECO:0000313" key="6">
    <source>
        <dbReference type="WBParaSite" id="BXY_1693000.1"/>
    </source>
</evidence>
<dbReference type="GO" id="GO:0050482">
    <property type="term" value="P:arachidonate secretion"/>
    <property type="evidence" value="ECO:0007669"/>
    <property type="project" value="InterPro"/>
</dbReference>
<evidence type="ECO:0000313" key="4">
    <source>
        <dbReference type="Proteomes" id="UP000095284"/>
    </source>
</evidence>
<dbReference type="WBParaSite" id="BXY_1693000.1">
    <property type="protein sequence ID" value="BXY_1693000.1"/>
    <property type="gene ID" value="BXY_1693000"/>
</dbReference>
<dbReference type="SMR" id="A0A1I7SV56"/>
<proteinExistence type="predicted"/>
<protein>
    <submittedName>
        <fullName evidence="3">(pine wood nematode) hypothetical protein</fullName>
    </submittedName>
</protein>
<dbReference type="PANTHER" id="PTHR34228">
    <property type="entry name" value="PROTEIN CBG09474-RELATED"/>
    <property type="match status" value="1"/>
</dbReference>
<dbReference type="InterPro" id="IPR033113">
    <property type="entry name" value="PLA2_histidine"/>
</dbReference>
<dbReference type="Proteomes" id="UP000659654">
    <property type="component" value="Unassembled WGS sequence"/>
</dbReference>
<evidence type="ECO:0000313" key="3">
    <source>
        <dbReference type="EMBL" id="CAD5217388.1"/>
    </source>
</evidence>
<dbReference type="Gene3D" id="1.20.90.10">
    <property type="entry name" value="Phospholipase A2 domain"/>
    <property type="match status" value="1"/>
</dbReference>
<gene>
    <name evidence="3" type="ORF">BXYJ_LOCUS5010</name>
</gene>
<evidence type="ECO:0000256" key="2">
    <source>
        <dbReference type="ARBA" id="ARBA00022525"/>
    </source>
</evidence>